<reference evidence="1" key="2">
    <citation type="submission" date="2020-11" db="EMBL/GenBank/DDBJ databases">
        <authorList>
            <person name="McCartney M.A."/>
            <person name="Auch B."/>
            <person name="Kono T."/>
            <person name="Mallez S."/>
            <person name="Becker A."/>
            <person name="Gohl D.M."/>
            <person name="Silverstein K.A.T."/>
            <person name="Koren S."/>
            <person name="Bechman K.B."/>
            <person name="Herman A."/>
            <person name="Abrahante J.E."/>
            <person name="Garbe J."/>
        </authorList>
    </citation>
    <scope>NUCLEOTIDE SEQUENCE</scope>
    <source>
        <strain evidence="1">Duluth1</strain>
        <tissue evidence="1">Whole animal</tissue>
    </source>
</reference>
<keyword evidence="2" id="KW-1185">Reference proteome</keyword>
<evidence type="ECO:0000313" key="1">
    <source>
        <dbReference type="EMBL" id="KAH3691948.1"/>
    </source>
</evidence>
<dbReference type="EMBL" id="JAIWYP010000027">
    <property type="protein sequence ID" value="KAH3691948.1"/>
    <property type="molecule type" value="Genomic_DNA"/>
</dbReference>
<protein>
    <submittedName>
        <fullName evidence="1">Uncharacterized protein</fullName>
    </submittedName>
</protein>
<proteinExistence type="predicted"/>
<gene>
    <name evidence="1" type="ORF">DPMN_191362</name>
</gene>
<dbReference type="Proteomes" id="UP000828390">
    <property type="component" value="Unassembled WGS sequence"/>
</dbReference>
<evidence type="ECO:0000313" key="2">
    <source>
        <dbReference type="Proteomes" id="UP000828390"/>
    </source>
</evidence>
<name>A0A9D3Y564_DREPO</name>
<accession>A0A9D3Y564</accession>
<dbReference type="AlphaFoldDB" id="A0A9D3Y564"/>
<reference evidence="1" key="1">
    <citation type="journal article" date="2019" name="bioRxiv">
        <title>The Genome of the Zebra Mussel, Dreissena polymorpha: A Resource for Invasive Species Research.</title>
        <authorList>
            <person name="McCartney M.A."/>
            <person name="Auch B."/>
            <person name="Kono T."/>
            <person name="Mallez S."/>
            <person name="Zhang Y."/>
            <person name="Obille A."/>
            <person name="Becker A."/>
            <person name="Abrahante J.E."/>
            <person name="Garbe J."/>
            <person name="Badalamenti J.P."/>
            <person name="Herman A."/>
            <person name="Mangelson H."/>
            <person name="Liachko I."/>
            <person name="Sullivan S."/>
            <person name="Sone E.D."/>
            <person name="Koren S."/>
            <person name="Silverstein K.A.T."/>
            <person name="Beckman K.B."/>
            <person name="Gohl D.M."/>
        </authorList>
    </citation>
    <scope>NUCLEOTIDE SEQUENCE</scope>
    <source>
        <strain evidence="1">Duluth1</strain>
        <tissue evidence="1">Whole animal</tissue>
    </source>
</reference>
<organism evidence="1 2">
    <name type="scientific">Dreissena polymorpha</name>
    <name type="common">Zebra mussel</name>
    <name type="synonym">Mytilus polymorpha</name>
    <dbReference type="NCBI Taxonomy" id="45954"/>
    <lineage>
        <taxon>Eukaryota</taxon>
        <taxon>Metazoa</taxon>
        <taxon>Spiralia</taxon>
        <taxon>Lophotrochozoa</taxon>
        <taxon>Mollusca</taxon>
        <taxon>Bivalvia</taxon>
        <taxon>Autobranchia</taxon>
        <taxon>Heteroconchia</taxon>
        <taxon>Euheterodonta</taxon>
        <taxon>Imparidentia</taxon>
        <taxon>Neoheterodontei</taxon>
        <taxon>Myida</taxon>
        <taxon>Dreissenoidea</taxon>
        <taxon>Dreissenidae</taxon>
        <taxon>Dreissena</taxon>
    </lineage>
</organism>
<sequence>MEVSTEMSKIIVKREARRHVIFKYFDESLSKDSTSSLVVSTLLYDCETWTLHAET</sequence>
<comment type="caution">
    <text evidence="1">The sequence shown here is derived from an EMBL/GenBank/DDBJ whole genome shotgun (WGS) entry which is preliminary data.</text>
</comment>